<reference evidence="3" key="1">
    <citation type="journal article" date="2014" name="Int. J. Syst. Evol. Microbiol.">
        <title>Complete genome sequence of Corynebacterium casei LMG S-19264T (=DSM 44701T), isolated from a smear-ripened cheese.</title>
        <authorList>
            <consortium name="US DOE Joint Genome Institute (JGI-PGF)"/>
            <person name="Walter F."/>
            <person name="Albersmeier A."/>
            <person name="Kalinowski J."/>
            <person name="Ruckert C."/>
        </authorList>
    </citation>
    <scope>NUCLEOTIDE SEQUENCE</scope>
    <source>
        <strain evidence="3">CGMCC 4.7306</strain>
    </source>
</reference>
<evidence type="ECO:0000259" key="2">
    <source>
        <dbReference type="Pfam" id="PF26526"/>
    </source>
</evidence>
<reference evidence="3" key="2">
    <citation type="submission" date="2020-09" db="EMBL/GenBank/DDBJ databases">
        <authorList>
            <person name="Sun Q."/>
            <person name="Zhou Y."/>
        </authorList>
    </citation>
    <scope>NUCLEOTIDE SEQUENCE</scope>
    <source>
        <strain evidence="3">CGMCC 4.7306</strain>
    </source>
</reference>
<comment type="caution">
    <text evidence="3">The sequence shown here is derived from an EMBL/GenBank/DDBJ whole genome shotgun (WGS) entry which is preliminary data.</text>
</comment>
<accession>A0A917SHB0</accession>
<dbReference type="Pfam" id="PF26526">
    <property type="entry name" value="DUF8175"/>
    <property type="match status" value="1"/>
</dbReference>
<organism evidence="3 4">
    <name type="scientific">Microlunatus endophyticus</name>
    <dbReference type="NCBI Taxonomy" id="1716077"/>
    <lineage>
        <taxon>Bacteria</taxon>
        <taxon>Bacillati</taxon>
        <taxon>Actinomycetota</taxon>
        <taxon>Actinomycetes</taxon>
        <taxon>Propionibacteriales</taxon>
        <taxon>Propionibacteriaceae</taxon>
        <taxon>Microlunatus</taxon>
    </lineage>
</organism>
<gene>
    <name evidence="3" type="ORF">GCM10011575_41870</name>
</gene>
<dbReference type="InterPro" id="IPR058488">
    <property type="entry name" value="DUF8175"/>
</dbReference>
<keyword evidence="4" id="KW-1185">Reference proteome</keyword>
<feature type="domain" description="DUF8175" evidence="2">
    <location>
        <begin position="35"/>
        <end position="216"/>
    </location>
</feature>
<evidence type="ECO:0000313" key="4">
    <source>
        <dbReference type="Proteomes" id="UP000613840"/>
    </source>
</evidence>
<protein>
    <recommendedName>
        <fullName evidence="2">DUF8175 domain-containing protein</fullName>
    </recommendedName>
</protein>
<dbReference type="AlphaFoldDB" id="A0A917SHB0"/>
<evidence type="ECO:0000313" key="3">
    <source>
        <dbReference type="EMBL" id="GGL79124.1"/>
    </source>
</evidence>
<name>A0A917SHB0_9ACTN</name>
<feature type="region of interest" description="Disordered" evidence="1">
    <location>
        <begin position="32"/>
        <end position="100"/>
    </location>
</feature>
<dbReference type="EMBL" id="BMMZ01000014">
    <property type="protein sequence ID" value="GGL79124.1"/>
    <property type="molecule type" value="Genomic_DNA"/>
</dbReference>
<sequence>MRGNPRRTVAIVIALVVVLAVIGVVAYRAGRSHSATTPPSPSPTTQPSTLSPGPSDPSTAASPSPSSTPQPGLQRGTAAAGGGGRTTGPDGLPLGFPDTPDGAATAATNYLMWLNSFRITDKAKADAMAQAAAADTTARTALIHSCDEIRSGMHGLTADQLQPARGAYAVANYSRTDATIYVWAPEVTTETDGTTTQLWAIDAVRVVWAGGDWKLGGELIAKVGGAASDPADTAGNPTSAEKRAILTKVPSDPGDITDSADQTWFEYANAAR</sequence>
<dbReference type="Proteomes" id="UP000613840">
    <property type="component" value="Unassembled WGS sequence"/>
</dbReference>
<proteinExistence type="predicted"/>
<dbReference type="RefSeq" id="WP_188897497.1">
    <property type="nucleotide sequence ID" value="NZ_BMMZ01000014.1"/>
</dbReference>
<evidence type="ECO:0000256" key="1">
    <source>
        <dbReference type="SAM" id="MobiDB-lite"/>
    </source>
</evidence>
<feature type="compositionally biased region" description="Low complexity" evidence="1">
    <location>
        <begin position="45"/>
        <end position="78"/>
    </location>
</feature>